<dbReference type="InterPro" id="IPR019775">
    <property type="entry name" value="WD40_repeat_CS"/>
</dbReference>
<feature type="repeat" description="WD" evidence="17">
    <location>
        <begin position="1039"/>
        <end position="1070"/>
    </location>
</feature>
<dbReference type="GO" id="GO:0006952">
    <property type="term" value="P:defense response"/>
    <property type="evidence" value="ECO:0007669"/>
    <property type="project" value="UniProtKB-KW"/>
</dbReference>
<proteinExistence type="inferred from homology"/>
<dbReference type="PANTHER" id="PTHR44083:SF2">
    <property type="entry name" value="TOPLESS-RELATED PROTEIN 3"/>
    <property type="match status" value="1"/>
</dbReference>
<dbReference type="Gene3D" id="1.10.8.430">
    <property type="entry name" value="Helical domain of apoptotic protease-activating factors"/>
    <property type="match status" value="1"/>
</dbReference>
<dbReference type="GO" id="GO:0006355">
    <property type="term" value="P:regulation of DNA-templated transcription"/>
    <property type="evidence" value="ECO:0007669"/>
    <property type="project" value="InterPro"/>
</dbReference>
<feature type="domain" description="Disease resistance protein winged helix" evidence="21">
    <location>
        <begin position="190"/>
        <end position="260"/>
    </location>
</feature>
<dbReference type="InterPro" id="IPR042197">
    <property type="entry name" value="Apaf_helical"/>
</dbReference>
<dbReference type="SUPFAM" id="SSF52540">
    <property type="entry name" value="P-loop containing nucleoside triphosphate hydrolases"/>
    <property type="match status" value="1"/>
</dbReference>
<dbReference type="SUPFAM" id="SSF50978">
    <property type="entry name" value="WD40 repeat-like"/>
    <property type="match status" value="2"/>
</dbReference>
<evidence type="ECO:0000256" key="3">
    <source>
        <dbReference type="ARBA" id="ARBA00007545"/>
    </source>
</evidence>
<evidence type="ECO:0000313" key="22">
    <source>
        <dbReference type="EMBL" id="KAA8536804.1"/>
    </source>
</evidence>
<evidence type="ECO:0000256" key="16">
    <source>
        <dbReference type="ARBA" id="ARBA00033046"/>
    </source>
</evidence>
<evidence type="ECO:0000256" key="8">
    <source>
        <dbReference type="ARBA" id="ARBA00022705"/>
    </source>
</evidence>
<dbReference type="InterPro" id="IPR058922">
    <property type="entry name" value="WHD_DRP"/>
</dbReference>
<feature type="repeat" description="WD" evidence="17">
    <location>
        <begin position="895"/>
        <end position="930"/>
    </location>
</feature>
<feature type="domain" description="Disease resistance protein At4g27190-like leucine-rich repeats" evidence="20">
    <location>
        <begin position="601"/>
        <end position="714"/>
    </location>
</feature>
<keyword evidence="10" id="KW-0547">Nucleotide-binding</keyword>
<comment type="similarity">
    <text evidence="3">Belongs to the LRWD1 family.</text>
</comment>
<dbReference type="Gene3D" id="1.10.10.10">
    <property type="entry name" value="Winged helix-like DNA-binding domain superfamily/Winged helix DNA-binding domain"/>
    <property type="match status" value="1"/>
</dbReference>
<feature type="domain" description="NB-ARC" evidence="19">
    <location>
        <begin position="2"/>
        <end position="99"/>
    </location>
</feature>
<feature type="repeat" description="WD" evidence="17">
    <location>
        <begin position="1359"/>
        <end position="1400"/>
    </location>
</feature>
<evidence type="ECO:0000256" key="12">
    <source>
        <dbReference type="ARBA" id="ARBA00022838"/>
    </source>
</evidence>
<organism evidence="22 23">
    <name type="scientific">Nyssa sinensis</name>
    <dbReference type="NCBI Taxonomy" id="561372"/>
    <lineage>
        <taxon>Eukaryota</taxon>
        <taxon>Viridiplantae</taxon>
        <taxon>Streptophyta</taxon>
        <taxon>Embryophyta</taxon>
        <taxon>Tracheophyta</taxon>
        <taxon>Spermatophyta</taxon>
        <taxon>Magnoliopsida</taxon>
        <taxon>eudicotyledons</taxon>
        <taxon>Gunneridae</taxon>
        <taxon>Pentapetalae</taxon>
        <taxon>asterids</taxon>
        <taxon>Cornales</taxon>
        <taxon>Nyssaceae</taxon>
        <taxon>Nyssa</taxon>
    </lineage>
</organism>
<dbReference type="Pfam" id="PF00931">
    <property type="entry name" value="NB-ARC"/>
    <property type="match status" value="1"/>
</dbReference>
<dbReference type="InterPro" id="IPR036388">
    <property type="entry name" value="WH-like_DNA-bd_sf"/>
</dbReference>
<evidence type="ECO:0000256" key="9">
    <source>
        <dbReference type="ARBA" id="ARBA00022737"/>
    </source>
</evidence>
<dbReference type="Pfam" id="PF00400">
    <property type="entry name" value="WD40"/>
    <property type="match status" value="2"/>
</dbReference>
<dbReference type="EMBL" id="CM018039">
    <property type="protein sequence ID" value="KAA8536804.1"/>
    <property type="molecule type" value="Genomic_DNA"/>
</dbReference>
<evidence type="ECO:0000256" key="7">
    <source>
        <dbReference type="ARBA" id="ARBA00022614"/>
    </source>
</evidence>
<keyword evidence="7" id="KW-0433">Leucine-rich repeat</keyword>
<keyword evidence="14" id="KW-0158">Chromosome</keyword>
<dbReference type="GO" id="GO:0043531">
    <property type="term" value="F:ADP binding"/>
    <property type="evidence" value="ECO:0007669"/>
    <property type="project" value="InterPro"/>
</dbReference>
<evidence type="ECO:0000256" key="17">
    <source>
        <dbReference type="PROSITE-ProRule" id="PRU00221"/>
    </source>
</evidence>
<dbReference type="SUPFAM" id="SSF52058">
    <property type="entry name" value="L domain-like"/>
    <property type="match status" value="1"/>
</dbReference>
<name>A0A5J5B2I8_9ASTE</name>
<evidence type="ECO:0000256" key="4">
    <source>
        <dbReference type="ARBA" id="ARBA00008894"/>
    </source>
</evidence>
<evidence type="ECO:0000256" key="1">
    <source>
        <dbReference type="ARBA" id="ARBA00004574"/>
    </source>
</evidence>
<dbReference type="InterPro" id="IPR001611">
    <property type="entry name" value="Leu-rich_rpt"/>
</dbReference>
<dbReference type="InterPro" id="IPR057135">
    <property type="entry name" value="At4g27190-like_LRR"/>
</dbReference>
<dbReference type="Gene3D" id="3.40.50.300">
    <property type="entry name" value="P-loop containing nucleotide triphosphate hydrolases"/>
    <property type="match status" value="1"/>
</dbReference>
<keyword evidence="15" id="KW-0137">Centromere</keyword>
<dbReference type="PROSITE" id="PS50294">
    <property type="entry name" value="WD_REPEATS_REGION"/>
    <property type="match status" value="1"/>
</dbReference>
<dbReference type="PROSITE" id="PS50082">
    <property type="entry name" value="WD_REPEATS_2"/>
    <property type="match status" value="3"/>
</dbReference>
<dbReference type="InterPro" id="IPR036322">
    <property type="entry name" value="WD40_repeat_dom_sf"/>
</dbReference>
<dbReference type="FunFam" id="1.10.10.10:FF:000322">
    <property type="entry name" value="Probable disease resistance protein At1g63360"/>
    <property type="match status" value="1"/>
</dbReference>
<feature type="compositionally biased region" description="Basic and acidic residues" evidence="18">
    <location>
        <begin position="1172"/>
        <end position="1181"/>
    </location>
</feature>
<evidence type="ECO:0000259" key="21">
    <source>
        <dbReference type="Pfam" id="PF23559"/>
    </source>
</evidence>
<keyword evidence="6 17" id="KW-0853">WD repeat</keyword>
<comment type="similarity">
    <text evidence="4">Belongs to the disease resistance NB-LRR family.</text>
</comment>
<dbReference type="InterPro" id="IPR027417">
    <property type="entry name" value="P-loop_NTPase"/>
</dbReference>
<evidence type="ECO:0000256" key="15">
    <source>
        <dbReference type="ARBA" id="ARBA00023328"/>
    </source>
</evidence>
<dbReference type="InterPro" id="IPR002182">
    <property type="entry name" value="NB-ARC"/>
</dbReference>
<dbReference type="Pfam" id="PF23247">
    <property type="entry name" value="LRR_RPS2"/>
    <property type="match status" value="1"/>
</dbReference>
<evidence type="ECO:0000256" key="6">
    <source>
        <dbReference type="ARBA" id="ARBA00022574"/>
    </source>
</evidence>
<sequence length="1577" mass="175998">MIAESLLNNGLTNKHDERKRAAELSGALLQRGKCVLILDDVWDDQKFHLEEVGICLKVNGCKLILTTRSLNVCRRIACQKKIKVDSLPWQETWDLFKETLGHGLTLSPGIEEVAISIAKRCAGLPLGIITIAGSMREVDDIREWRNVLEELEKPTTGQRDMQDEVFPLLKLSYDRLKDAKLQHCFLYCALYPEDKKIKRKELITFFIVEGIIDRKKSMQAKFDMGHTLLNKLENACLLESCEDFDGERCVKMHDLMREMALEITKVSPRFMVKSGWQFCKILDEKEWMEDLEKVSLMSCGIKIPEGMSPRCPKLSTLLLTDHGFFAKIPHSFFVHMRALRVLDLSDNLICELPDSMLNLENLTALFLQNCRSLEYVPPLGNLRALQVLNLSRTSIEEVPQGMEMLVNLNCLYMERMIKNVTFPTGILHRLSHLQVLRFDHCRKQEVRSGELKELMLLEEIKCQIYDICDFKQFVKSQCFMQLSLCDIAIGPVGGWCTGEFKYTKKDQLVRMINISLEGDGGKVDAALLPREIRECNISISDKIEYIVRFPFSNEIEVEEDSGEESRCVPLQSLEILKLESLGNLRAFIKWGRQGGERVIMPLPADTFSNLKVLDIRRCDKIKNLFQPGLLQYLQNLEHICAVCCYGMEKIIAEDDAGMGACNNNNNNPTTFSLPKLKKFELISLPSLKSICKGVMACDSIETIKIVDCRQLKRVQFSLPLINGQPVPPHALQRIELDTDGVEWWESLEWDHPNDRNVLQPFVTPLQLSRARQRPSWSLDDLPRTVAFTMHQGSAVAGMDFHPSHHTLLLVGSVNGEITLYEVGMREQLVSKSFKIWDIAPCSLSFQASHVKDAPISVSRVAWSPDGHFMGAAFTKHLIHLYTYLGSNDLRQLLEVDAHVGGVNDLAFAHLNKQLCVVTCGDDKLIKVWDLAGRKQYSCEGHEAPVFSICPQEKENVQFIFSTAIDGKIKAWLYDNMGSRVDYDAPGRWCTTMIYSADGSRLFSCGTSKEGDTFLVEWNEREGTIERTYTGFRKKSAGVVQFDTTQNGILAAGEDNQIKFWDMDNLNILTSTDAEGGLPSLPRLRFNMDGNLLAVSTAENGFKILATAAGLRSLRVGEPSSFEALKSSVEPAAIKVSGSSAVANVSPVNCKVERSSPVRPSAVLNGVNPMSKSMEKPRTLADVTDKTKPWQLAEIVDPVQCRLVTMPDSTDTGNKVARLLYTNSGVGILALGSNGIQKLWKWVHNEQNPSGKATANVVPLHWQPNSGLLMTNDTSGVNLEEAVPCIALSKNDSYVMSASGGKVSLLNMVTFKVMTTFMPPPPASTFLAFHPRDNNVIAVGMEDSTIHIYNVSLDEVKSKLKSHQKRVTGLAFSTNLNILVSSGADAQLCIWSIDSWEKRKSVPLQLPTDMVLAGETRVQFHSNQILLLASHETQLAIYDASKMDRICQWIPQDALSAPISYAAYSCNSQLVYTSFCDGNIGVFNADSLRLRCRIAPSAYLSQAVLNGSQAVYPLVVAAHPQEPHQFAVGLTDGSVKVMEPSESEGKWGESPPVDNGMLNGRTGSSSTTSNHASDQVQR</sequence>
<gene>
    <name evidence="22" type="ORF">F0562_029282</name>
</gene>
<keyword evidence="9" id="KW-0677">Repeat</keyword>
<evidence type="ECO:0000259" key="19">
    <source>
        <dbReference type="Pfam" id="PF00931"/>
    </source>
</evidence>
<dbReference type="InterPro" id="IPR027728">
    <property type="entry name" value="Topless_fam"/>
</dbReference>
<dbReference type="Gene3D" id="2.130.10.10">
    <property type="entry name" value="YVTN repeat-like/Quinoprotein amine dehydrogenase"/>
    <property type="match status" value="4"/>
</dbReference>
<dbReference type="OrthoDB" id="736010at2759"/>
<protein>
    <recommendedName>
        <fullName evidence="5">Leucine-rich repeat and WD repeat-containing protein 1</fullName>
    </recommendedName>
    <alternativeName>
        <fullName evidence="16">Origin recognition complex-associated protein</fullName>
    </alternativeName>
</protein>
<evidence type="ECO:0000256" key="5">
    <source>
        <dbReference type="ARBA" id="ARBA00015536"/>
    </source>
</evidence>
<keyword evidence="12" id="KW-0995">Kinetochore</keyword>
<keyword evidence="8" id="KW-0235">DNA replication</keyword>
<keyword evidence="23" id="KW-1185">Reference proteome</keyword>
<dbReference type="GO" id="GO:0005524">
    <property type="term" value="F:ATP binding"/>
    <property type="evidence" value="ECO:0007669"/>
    <property type="project" value="UniProtKB-KW"/>
</dbReference>
<dbReference type="InterPro" id="IPR032675">
    <property type="entry name" value="LRR_dom_sf"/>
</dbReference>
<comment type="subcellular location">
    <subcellularLocation>
        <location evidence="2">Chromosome</location>
        <location evidence="2">Centromere</location>
        <location evidence="2">Kinetochore</location>
    </subcellularLocation>
    <subcellularLocation>
        <location evidence="1">Chromosome</location>
        <location evidence="1">Telomere</location>
    </subcellularLocation>
</comment>
<dbReference type="InterPro" id="IPR015943">
    <property type="entry name" value="WD40/YVTN_repeat-like_dom_sf"/>
</dbReference>
<dbReference type="GO" id="GO:0000781">
    <property type="term" value="C:chromosome, telomeric region"/>
    <property type="evidence" value="ECO:0007669"/>
    <property type="project" value="UniProtKB-SubCell"/>
</dbReference>
<dbReference type="GO" id="GO:0006260">
    <property type="term" value="P:DNA replication"/>
    <property type="evidence" value="ECO:0007669"/>
    <property type="project" value="UniProtKB-KW"/>
</dbReference>
<dbReference type="Proteomes" id="UP000325577">
    <property type="component" value="Linkage Group LG16"/>
</dbReference>
<evidence type="ECO:0000256" key="11">
    <source>
        <dbReference type="ARBA" id="ARBA00022821"/>
    </source>
</evidence>
<dbReference type="PRINTS" id="PR00364">
    <property type="entry name" value="DISEASERSIST"/>
</dbReference>
<dbReference type="PANTHER" id="PTHR44083">
    <property type="entry name" value="TOPLESS-RELATED PROTEIN 1-RELATED"/>
    <property type="match status" value="1"/>
</dbReference>
<feature type="region of interest" description="Disordered" evidence="18">
    <location>
        <begin position="1537"/>
        <end position="1577"/>
    </location>
</feature>
<dbReference type="GO" id="GO:0005829">
    <property type="term" value="C:cytosol"/>
    <property type="evidence" value="ECO:0007669"/>
    <property type="project" value="UniProtKB-ARBA"/>
</dbReference>
<dbReference type="PROSITE" id="PS51450">
    <property type="entry name" value="LRR"/>
    <property type="match status" value="1"/>
</dbReference>
<dbReference type="InterPro" id="IPR001680">
    <property type="entry name" value="WD40_rpt"/>
</dbReference>
<keyword evidence="11" id="KW-0611">Plant defense</keyword>
<dbReference type="PROSITE" id="PS00678">
    <property type="entry name" value="WD_REPEATS_1"/>
    <property type="match status" value="2"/>
</dbReference>
<dbReference type="Pfam" id="PF23559">
    <property type="entry name" value="WHD_DRP"/>
    <property type="match status" value="1"/>
</dbReference>
<evidence type="ECO:0000313" key="23">
    <source>
        <dbReference type="Proteomes" id="UP000325577"/>
    </source>
</evidence>
<reference evidence="22 23" key="1">
    <citation type="submission" date="2019-09" db="EMBL/GenBank/DDBJ databases">
        <title>A chromosome-level genome assembly of the Chinese tupelo Nyssa sinensis.</title>
        <authorList>
            <person name="Yang X."/>
            <person name="Kang M."/>
            <person name="Yang Y."/>
            <person name="Xiong H."/>
            <person name="Wang M."/>
            <person name="Zhang Z."/>
            <person name="Wang Z."/>
            <person name="Wu H."/>
            <person name="Ma T."/>
            <person name="Liu J."/>
            <person name="Xi Z."/>
        </authorList>
    </citation>
    <scope>NUCLEOTIDE SEQUENCE [LARGE SCALE GENOMIC DNA]</scope>
    <source>
        <strain evidence="22">J267</strain>
        <tissue evidence="22">Leaf</tissue>
    </source>
</reference>
<evidence type="ECO:0000259" key="20">
    <source>
        <dbReference type="Pfam" id="PF23247"/>
    </source>
</evidence>
<dbReference type="SMART" id="SM00369">
    <property type="entry name" value="LRR_TYP"/>
    <property type="match status" value="2"/>
</dbReference>
<dbReference type="GO" id="GO:0000776">
    <property type="term" value="C:kinetochore"/>
    <property type="evidence" value="ECO:0007669"/>
    <property type="project" value="UniProtKB-KW"/>
</dbReference>
<dbReference type="Gene3D" id="3.80.10.10">
    <property type="entry name" value="Ribonuclease Inhibitor"/>
    <property type="match status" value="2"/>
</dbReference>
<dbReference type="SMART" id="SM00320">
    <property type="entry name" value="WD40"/>
    <property type="match status" value="10"/>
</dbReference>
<accession>A0A5J5B2I8</accession>
<dbReference type="GO" id="GO:0051707">
    <property type="term" value="P:response to other organism"/>
    <property type="evidence" value="ECO:0007669"/>
    <property type="project" value="UniProtKB-ARBA"/>
</dbReference>
<evidence type="ECO:0000256" key="18">
    <source>
        <dbReference type="SAM" id="MobiDB-lite"/>
    </source>
</evidence>
<feature type="region of interest" description="Disordered" evidence="18">
    <location>
        <begin position="1159"/>
        <end position="1181"/>
    </location>
</feature>
<evidence type="ECO:0000256" key="10">
    <source>
        <dbReference type="ARBA" id="ARBA00022741"/>
    </source>
</evidence>
<evidence type="ECO:0000256" key="2">
    <source>
        <dbReference type="ARBA" id="ARBA00004629"/>
    </source>
</evidence>
<evidence type="ECO:0000256" key="13">
    <source>
        <dbReference type="ARBA" id="ARBA00022840"/>
    </source>
</evidence>
<keyword evidence="13" id="KW-0067">ATP-binding</keyword>
<evidence type="ECO:0000256" key="14">
    <source>
        <dbReference type="ARBA" id="ARBA00022895"/>
    </source>
</evidence>
<keyword evidence="14" id="KW-0779">Telomere</keyword>
<dbReference type="InterPro" id="IPR003591">
    <property type="entry name" value="Leu-rich_rpt_typical-subtyp"/>
</dbReference>
<dbReference type="Pfam" id="PF13855">
    <property type="entry name" value="LRR_8"/>
    <property type="match status" value="1"/>
</dbReference>